<dbReference type="WBParaSite" id="PSU_v2.g3438.t1">
    <property type="protein sequence ID" value="PSU_v2.g3438.t1"/>
    <property type="gene ID" value="PSU_v2.g3438"/>
</dbReference>
<organism evidence="2 3">
    <name type="scientific">Panagrolaimus superbus</name>
    <dbReference type="NCBI Taxonomy" id="310955"/>
    <lineage>
        <taxon>Eukaryota</taxon>
        <taxon>Metazoa</taxon>
        <taxon>Ecdysozoa</taxon>
        <taxon>Nematoda</taxon>
        <taxon>Chromadorea</taxon>
        <taxon>Rhabditida</taxon>
        <taxon>Tylenchina</taxon>
        <taxon>Panagrolaimomorpha</taxon>
        <taxon>Panagrolaimoidea</taxon>
        <taxon>Panagrolaimidae</taxon>
        <taxon>Panagrolaimus</taxon>
    </lineage>
</organism>
<proteinExistence type="predicted"/>
<evidence type="ECO:0000313" key="2">
    <source>
        <dbReference type="Proteomes" id="UP000887577"/>
    </source>
</evidence>
<dbReference type="Proteomes" id="UP000887577">
    <property type="component" value="Unplaced"/>
</dbReference>
<keyword evidence="2" id="KW-1185">Reference proteome</keyword>
<accession>A0A914YZH6</accession>
<dbReference type="AlphaFoldDB" id="A0A914YZH6"/>
<name>A0A914YZH6_9BILA</name>
<reference evidence="3" key="1">
    <citation type="submission" date="2022-11" db="UniProtKB">
        <authorList>
            <consortium name="WormBaseParasite"/>
        </authorList>
    </citation>
    <scope>IDENTIFICATION</scope>
</reference>
<feature type="region of interest" description="Disordered" evidence="1">
    <location>
        <begin position="1"/>
        <end position="70"/>
    </location>
</feature>
<sequence>MQFKASQRLRNPNEEHLNFEERTDTVDPSLGQVNRLPPTAGQDILQKSQLKGNESANTVPPSQPNHPSRSVDILQQPVHHAIVDSRFIAFFKIFEK</sequence>
<feature type="compositionally biased region" description="Polar residues" evidence="1">
    <location>
        <begin position="1"/>
        <end position="10"/>
    </location>
</feature>
<feature type="compositionally biased region" description="Polar residues" evidence="1">
    <location>
        <begin position="45"/>
        <end position="68"/>
    </location>
</feature>
<evidence type="ECO:0000256" key="1">
    <source>
        <dbReference type="SAM" id="MobiDB-lite"/>
    </source>
</evidence>
<evidence type="ECO:0000313" key="3">
    <source>
        <dbReference type="WBParaSite" id="PSU_v2.g3438.t1"/>
    </source>
</evidence>
<protein>
    <submittedName>
        <fullName evidence="3">Uncharacterized protein</fullName>
    </submittedName>
</protein>
<feature type="compositionally biased region" description="Basic and acidic residues" evidence="1">
    <location>
        <begin position="11"/>
        <end position="25"/>
    </location>
</feature>